<evidence type="ECO:0000313" key="2">
    <source>
        <dbReference type="EMBL" id="KAK5780271.1"/>
    </source>
</evidence>
<feature type="region of interest" description="Disordered" evidence="1">
    <location>
        <begin position="240"/>
        <end position="314"/>
    </location>
</feature>
<gene>
    <name evidence="2" type="ORF">RI543_002310</name>
</gene>
<feature type="region of interest" description="Disordered" evidence="1">
    <location>
        <begin position="351"/>
        <end position="376"/>
    </location>
</feature>
<feature type="compositionally biased region" description="Low complexity" evidence="1">
    <location>
        <begin position="258"/>
        <end position="288"/>
    </location>
</feature>
<proteinExistence type="predicted"/>
<dbReference type="AlphaFoldDB" id="A0AAN7ZY07"/>
<feature type="compositionally biased region" description="Polar residues" evidence="1">
    <location>
        <begin position="241"/>
        <end position="257"/>
    </location>
</feature>
<comment type="caution">
    <text evidence="2">The sequence shown here is derived from an EMBL/GenBank/DDBJ whole genome shotgun (WGS) entry which is preliminary data.</text>
</comment>
<reference evidence="3" key="1">
    <citation type="submission" date="2023-07" db="EMBL/GenBank/DDBJ databases">
        <title>A draft genome of Kazachstania heterogenica Y-27499.</title>
        <authorList>
            <person name="Donic C."/>
            <person name="Kralova J.S."/>
            <person name="Fidel L."/>
            <person name="Ben-Dor S."/>
            <person name="Jung S."/>
        </authorList>
    </citation>
    <scope>NUCLEOTIDE SEQUENCE [LARGE SCALE GENOMIC DNA]</scope>
    <source>
        <strain evidence="3">Y27499</strain>
    </source>
</reference>
<dbReference type="InterPro" id="IPR021216">
    <property type="entry name" value="DUF2722"/>
</dbReference>
<dbReference type="EMBL" id="JAWIZZ010000043">
    <property type="protein sequence ID" value="KAK5780271.1"/>
    <property type="molecule type" value="Genomic_DNA"/>
</dbReference>
<keyword evidence="3" id="KW-1185">Reference proteome</keyword>
<name>A0AAN7ZY07_9SACH</name>
<dbReference type="Pfam" id="PF10846">
    <property type="entry name" value="DUF2722"/>
    <property type="match status" value="1"/>
</dbReference>
<organism evidence="2 3">
    <name type="scientific">Arxiozyma heterogenica</name>
    <dbReference type="NCBI Taxonomy" id="278026"/>
    <lineage>
        <taxon>Eukaryota</taxon>
        <taxon>Fungi</taxon>
        <taxon>Dikarya</taxon>
        <taxon>Ascomycota</taxon>
        <taxon>Saccharomycotina</taxon>
        <taxon>Saccharomycetes</taxon>
        <taxon>Saccharomycetales</taxon>
        <taxon>Saccharomycetaceae</taxon>
        <taxon>Arxiozyma</taxon>
    </lineage>
</organism>
<dbReference type="Proteomes" id="UP001306508">
    <property type="component" value="Unassembled WGS sequence"/>
</dbReference>
<accession>A0AAN7ZY07</accession>
<sequence length="403" mass="44128">MDDKVNKPGANPRTHSRSSSLLEIIFGPQIKDVINETNELPEPILSKAIDLKIEQEKTKQQYYKLANIDKCLELIKLSKGYGMPSQHLIHLINNNGFLDSSISKNNKLNNTATSTSDSVSTATTVESNNNMNITPVASMLKSTSPYKFPPADPLVSNNFKNSSNIGINTTERRTFHRRTHSPARIGASAVAAFNGDSNMISHNRNISLPIMNKFVTSSIPTNMVSVLNFESNKETLVPVKNNLNGSTYNNSGQSDKTSNNNNNKNSSSNSHNSPAYSNTNLSLESNNNCYLKRPVPLRSSSGNSVQKKTHRRTKSATVIPTFGVIDLNVIDQAASFSKSPVLSNNNITKANGTPATSTTNNDTCSESSSTKGVDSPTKVSLYPQKHQYKVHHPNSLNRLLNDY</sequence>
<feature type="compositionally biased region" description="Polar residues" evidence="1">
    <location>
        <begin position="351"/>
        <end position="372"/>
    </location>
</feature>
<evidence type="ECO:0000313" key="3">
    <source>
        <dbReference type="Proteomes" id="UP001306508"/>
    </source>
</evidence>
<evidence type="ECO:0000256" key="1">
    <source>
        <dbReference type="SAM" id="MobiDB-lite"/>
    </source>
</evidence>
<protein>
    <submittedName>
        <fullName evidence="2">Uncharacterized protein</fullName>
    </submittedName>
</protein>